<dbReference type="NCBIfam" id="TIGR00220">
    <property type="entry name" value="mscL"/>
    <property type="match status" value="1"/>
</dbReference>
<accession>A0ABP3Y530</accession>
<comment type="similarity">
    <text evidence="9">Belongs to the MscL family.</text>
</comment>
<dbReference type="RefSeq" id="WP_343786550.1">
    <property type="nucleotide sequence ID" value="NZ_BAAAFH010000011.1"/>
</dbReference>
<dbReference type="SUPFAM" id="SSF81330">
    <property type="entry name" value="Gated mechanosensitive channel"/>
    <property type="match status" value="1"/>
</dbReference>
<comment type="subcellular location">
    <subcellularLocation>
        <location evidence="9">Cell membrane</location>
        <topology evidence="9">Multi-pass membrane protein</topology>
    </subcellularLocation>
    <subcellularLocation>
        <location evidence="1">Membrane</location>
        <topology evidence="1">Multi-pass membrane protein</topology>
    </subcellularLocation>
</comment>
<comment type="caution">
    <text evidence="10">The sequence shown here is derived from an EMBL/GenBank/DDBJ whole genome shotgun (WGS) entry which is preliminary data.</text>
</comment>
<reference evidence="11" key="1">
    <citation type="journal article" date="2019" name="Int. J. Syst. Evol. Microbiol.">
        <title>The Global Catalogue of Microorganisms (GCM) 10K type strain sequencing project: providing services to taxonomists for standard genome sequencing and annotation.</title>
        <authorList>
            <consortium name="The Broad Institute Genomics Platform"/>
            <consortium name="The Broad Institute Genome Sequencing Center for Infectious Disease"/>
            <person name="Wu L."/>
            <person name="Ma J."/>
        </authorList>
    </citation>
    <scope>NUCLEOTIDE SEQUENCE [LARGE SCALE GENOMIC DNA]</scope>
    <source>
        <strain evidence="11">JCM 16083</strain>
    </source>
</reference>
<evidence type="ECO:0000256" key="1">
    <source>
        <dbReference type="ARBA" id="ARBA00004141"/>
    </source>
</evidence>
<dbReference type="EMBL" id="BAAAFH010000011">
    <property type="protein sequence ID" value="GAA0875259.1"/>
    <property type="molecule type" value="Genomic_DNA"/>
</dbReference>
<dbReference type="NCBIfam" id="NF001843">
    <property type="entry name" value="PRK00567.1-4"/>
    <property type="match status" value="1"/>
</dbReference>
<keyword evidence="5 9" id="KW-1133">Transmembrane helix</keyword>
<dbReference type="HAMAP" id="MF_00115">
    <property type="entry name" value="MscL"/>
    <property type="match status" value="1"/>
</dbReference>
<dbReference type="InterPro" id="IPR037673">
    <property type="entry name" value="MSC/AndL"/>
</dbReference>
<keyword evidence="2 9" id="KW-0813">Transport</keyword>
<dbReference type="PRINTS" id="PR01264">
    <property type="entry name" value="MECHCHANNEL"/>
</dbReference>
<protein>
    <recommendedName>
        <fullName evidence="9">Large-conductance mechanosensitive channel</fullName>
    </recommendedName>
</protein>
<name>A0ABP3Y530_9FLAO</name>
<keyword evidence="4 9" id="KW-0812">Transmembrane</keyword>
<evidence type="ECO:0000256" key="7">
    <source>
        <dbReference type="ARBA" id="ARBA00023136"/>
    </source>
</evidence>
<evidence type="ECO:0000256" key="2">
    <source>
        <dbReference type="ARBA" id="ARBA00022448"/>
    </source>
</evidence>
<evidence type="ECO:0000256" key="4">
    <source>
        <dbReference type="ARBA" id="ARBA00022692"/>
    </source>
</evidence>
<evidence type="ECO:0000256" key="9">
    <source>
        <dbReference type="HAMAP-Rule" id="MF_00115"/>
    </source>
</evidence>
<evidence type="ECO:0000256" key="6">
    <source>
        <dbReference type="ARBA" id="ARBA00023065"/>
    </source>
</evidence>
<dbReference type="InterPro" id="IPR001185">
    <property type="entry name" value="MS_channel"/>
</dbReference>
<dbReference type="PANTHER" id="PTHR30266:SF2">
    <property type="entry name" value="LARGE-CONDUCTANCE MECHANOSENSITIVE CHANNEL"/>
    <property type="match status" value="1"/>
</dbReference>
<feature type="transmembrane region" description="Helical" evidence="9">
    <location>
        <begin position="83"/>
        <end position="101"/>
    </location>
</feature>
<keyword evidence="7 9" id="KW-0472">Membrane</keyword>
<evidence type="ECO:0000256" key="8">
    <source>
        <dbReference type="ARBA" id="ARBA00023303"/>
    </source>
</evidence>
<evidence type="ECO:0000313" key="11">
    <source>
        <dbReference type="Proteomes" id="UP001501126"/>
    </source>
</evidence>
<evidence type="ECO:0000313" key="10">
    <source>
        <dbReference type="EMBL" id="GAA0875259.1"/>
    </source>
</evidence>
<evidence type="ECO:0000256" key="5">
    <source>
        <dbReference type="ARBA" id="ARBA00022989"/>
    </source>
</evidence>
<keyword evidence="3 9" id="KW-1003">Cell membrane</keyword>
<evidence type="ECO:0000256" key="3">
    <source>
        <dbReference type="ARBA" id="ARBA00022475"/>
    </source>
</evidence>
<dbReference type="Proteomes" id="UP001501126">
    <property type="component" value="Unassembled WGS sequence"/>
</dbReference>
<dbReference type="Gene3D" id="1.10.1200.120">
    <property type="entry name" value="Large-conductance mechanosensitive channel, MscL, domain 1"/>
    <property type="match status" value="1"/>
</dbReference>
<gene>
    <name evidence="9 10" type="primary">mscL</name>
    <name evidence="10" type="ORF">GCM10009118_16680</name>
</gene>
<sequence>MGFIKEFKDFAMKGNLVDLAVGFVMGAAFTKVTGAFIKGMVMPLVGLIQGKDMSQWKWVVREAVTNDAGEITTPEVSVLYGDFIGVTLEFIIVAFFMFLLVKGINRMKKKKEEAPAAPPAPSKEEVLLGEIRDLLKNK</sequence>
<dbReference type="Pfam" id="PF01741">
    <property type="entry name" value="MscL"/>
    <property type="match status" value="1"/>
</dbReference>
<proteinExistence type="inferred from homology"/>
<comment type="function">
    <text evidence="9">Channel that opens in response to stretch forces in the membrane lipid bilayer. May participate in the regulation of osmotic pressure changes within the cell.</text>
</comment>
<dbReference type="InterPro" id="IPR036019">
    <property type="entry name" value="MscL_channel"/>
</dbReference>
<dbReference type="PANTHER" id="PTHR30266">
    <property type="entry name" value="MECHANOSENSITIVE CHANNEL MSCL"/>
    <property type="match status" value="1"/>
</dbReference>
<feature type="transmembrane region" description="Helical" evidence="9">
    <location>
        <begin position="16"/>
        <end position="37"/>
    </location>
</feature>
<keyword evidence="8 9" id="KW-0407">Ion channel</keyword>
<organism evidence="10 11">
    <name type="scientific">Wandonia haliotis</name>
    <dbReference type="NCBI Taxonomy" id="574963"/>
    <lineage>
        <taxon>Bacteria</taxon>
        <taxon>Pseudomonadati</taxon>
        <taxon>Bacteroidota</taxon>
        <taxon>Flavobacteriia</taxon>
        <taxon>Flavobacteriales</taxon>
        <taxon>Crocinitomicaceae</taxon>
        <taxon>Wandonia</taxon>
    </lineage>
</organism>
<comment type="subunit">
    <text evidence="9">Homopentamer.</text>
</comment>
<keyword evidence="11" id="KW-1185">Reference proteome</keyword>
<keyword evidence="6 9" id="KW-0406">Ion transport</keyword>